<keyword evidence="8" id="KW-1185">Reference proteome</keyword>
<protein>
    <submittedName>
        <fullName evidence="9">Membrane transporter</fullName>
    </submittedName>
</protein>
<feature type="transmembrane region" description="Helical" evidence="6">
    <location>
        <begin position="270"/>
        <end position="291"/>
    </location>
</feature>
<keyword evidence="5 6" id="KW-0472">Membrane</keyword>
<dbReference type="WBParaSite" id="Hba_16318">
    <property type="protein sequence ID" value="Hba_16318"/>
    <property type="gene ID" value="Hba_16318"/>
</dbReference>
<comment type="subcellular location">
    <subcellularLocation>
        <location evidence="1">Membrane</location>
        <topology evidence="1">Multi-pass membrane protein</topology>
    </subcellularLocation>
</comment>
<feature type="transmembrane region" description="Helical" evidence="6">
    <location>
        <begin position="53"/>
        <end position="71"/>
    </location>
</feature>
<evidence type="ECO:0000256" key="6">
    <source>
        <dbReference type="SAM" id="Phobius"/>
    </source>
</evidence>
<dbReference type="InterPro" id="IPR010291">
    <property type="entry name" value="Ion_channel_UNC-93"/>
</dbReference>
<feature type="transmembrane region" description="Helical" evidence="6">
    <location>
        <begin position="238"/>
        <end position="258"/>
    </location>
</feature>
<evidence type="ECO:0000313" key="9">
    <source>
        <dbReference type="WBParaSite" id="Hba_16318"/>
    </source>
</evidence>
<keyword evidence="3 6" id="KW-0812">Transmembrane</keyword>
<dbReference type="SUPFAM" id="SSF103473">
    <property type="entry name" value="MFS general substrate transporter"/>
    <property type="match status" value="1"/>
</dbReference>
<dbReference type="Pfam" id="PF05978">
    <property type="entry name" value="UNC-93"/>
    <property type="match status" value="2"/>
</dbReference>
<evidence type="ECO:0000256" key="1">
    <source>
        <dbReference type="ARBA" id="ARBA00004141"/>
    </source>
</evidence>
<keyword evidence="4 6" id="KW-1133">Transmembrane helix</keyword>
<feature type="transmembrane region" description="Helical" evidence="6">
    <location>
        <begin position="77"/>
        <end position="101"/>
    </location>
</feature>
<keyword evidence="7" id="KW-0732">Signal</keyword>
<organism evidence="8 9">
    <name type="scientific">Heterorhabditis bacteriophora</name>
    <name type="common">Entomopathogenic nematode worm</name>
    <dbReference type="NCBI Taxonomy" id="37862"/>
    <lineage>
        <taxon>Eukaryota</taxon>
        <taxon>Metazoa</taxon>
        <taxon>Ecdysozoa</taxon>
        <taxon>Nematoda</taxon>
        <taxon>Chromadorea</taxon>
        <taxon>Rhabditida</taxon>
        <taxon>Rhabditina</taxon>
        <taxon>Rhabditomorpha</taxon>
        <taxon>Strongyloidea</taxon>
        <taxon>Heterorhabditidae</taxon>
        <taxon>Heterorhabditis</taxon>
    </lineage>
</organism>
<evidence type="ECO:0000256" key="5">
    <source>
        <dbReference type="ARBA" id="ARBA00023136"/>
    </source>
</evidence>
<sequence>MSTTLFELFSIVLLGLGQMCIMTGYDTQAICYAAYMGACLIAPLVLHILSPKWTLFLSSVCYTLYHIGFFYLNNYYYYISCAIMGVGFALFYTGHGAFLTSHSTRETIQQNSALAWSIACMCMLVGSATLAIIFSITDPSTKLAVDSNEIGRINSDLNVTHDNPHSYRQFADREIYLMYGTFTAISICANIIFILIPSREISNCIEGKNKKNTSFYKEMVGAIITCMSYRIPDFGLRPTMAIGFCLSLLIILFITASVPAWSTVKPNNDVAWLIQPSFTISITIAFAIGMADSCVNNTRNVICALAMPERRPQTYAISKFYQNYEGNV</sequence>
<dbReference type="InterPro" id="IPR051617">
    <property type="entry name" value="UNC-93-like_regulator"/>
</dbReference>
<comment type="similarity">
    <text evidence="2">Belongs to the unc-93 family.</text>
</comment>
<dbReference type="PANTHER" id="PTHR23294">
    <property type="entry name" value="ET TRANSLATION PRODUCT-RELATED"/>
    <property type="match status" value="1"/>
</dbReference>
<dbReference type="PANTHER" id="PTHR23294:SF18">
    <property type="entry name" value="UNC93-LIKE PROTEIN MFSD11"/>
    <property type="match status" value="1"/>
</dbReference>
<evidence type="ECO:0000313" key="8">
    <source>
        <dbReference type="Proteomes" id="UP000095283"/>
    </source>
</evidence>
<proteinExistence type="inferred from homology"/>
<reference evidence="9" key="1">
    <citation type="submission" date="2016-11" db="UniProtKB">
        <authorList>
            <consortium name="WormBaseParasite"/>
        </authorList>
    </citation>
    <scope>IDENTIFICATION</scope>
</reference>
<dbReference type="AlphaFoldDB" id="A0A1I7XG62"/>
<dbReference type="Proteomes" id="UP000095283">
    <property type="component" value="Unplaced"/>
</dbReference>
<feature type="chain" id="PRO_5009311233" evidence="7">
    <location>
        <begin position="18"/>
        <end position="328"/>
    </location>
</feature>
<evidence type="ECO:0000256" key="3">
    <source>
        <dbReference type="ARBA" id="ARBA00022692"/>
    </source>
</evidence>
<dbReference type="GO" id="GO:0016020">
    <property type="term" value="C:membrane"/>
    <property type="evidence" value="ECO:0007669"/>
    <property type="project" value="UniProtKB-SubCell"/>
</dbReference>
<evidence type="ECO:0000256" key="2">
    <source>
        <dbReference type="ARBA" id="ARBA00009172"/>
    </source>
</evidence>
<evidence type="ECO:0000256" key="7">
    <source>
        <dbReference type="SAM" id="SignalP"/>
    </source>
</evidence>
<accession>A0A1I7XG62</accession>
<evidence type="ECO:0000256" key="4">
    <source>
        <dbReference type="ARBA" id="ARBA00022989"/>
    </source>
</evidence>
<dbReference type="InterPro" id="IPR036259">
    <property type="entry name" value="MFS_trans_sf"/>
</dbReference>
<feature type="transmembrane region" description="Helical" evidence="6">
    <location>
        <begin position="27"/>
        <end position="46"/>
    </location>
</feature>
<feature type="transmembrane region" description="Helical" evidence="6">
    <location>
        <begin position="176"/>
        <end position="195"/>
    </location>
</feature>
<feature type="transmembrane region" description="Helical" evidence="6">
    <location>
        <begin position="113"/>
        <end position="136"/>
    </location>
</feature>
<feature type="signal peptide" evidence="7">
    <location>
        <begin position="1"/>
        <end position="17"/>
    </location>
</feature>
<name>A0A1I7XG62_HETBA</name>